<gene>
    <name evidence="3" type="ORF">R3P38DRAFT_618494</name>
</gene>
<keyword evidence="1" id="KW-0694">RNA-binding</keyword>
<dbReference type="SUPFAM" id="SSF54768">
    <property type="entry name" value="dsRNA-binding domain-like"/>
    <property type="match status" value="1"/>
</dbReference>
<reference evidence="3 4" key="1">
    <citation type="journal article" date="2024" name="J Genomics">
        <title>Draft genome sequencing and assembly of Favolaschia claudopus CIRM-BRFM 2984 isolated from oak limbs.</title>
        <authorList>
            <person name="Navarro D."/>
            <person name="Drula E."/>
            <person name="Chaduli D."/>
            <person name="Cazenave R."/>
            <person name="Ahrendt S."/>
            <person name="Wang J."/>
            <person name="Lipzen A."/>
            <person name="Daum C."/>
            <person name="Barry K."/>
            <person name="Grigoriev I.V."/>
            <person name="Favel A."/>
            <person name="Rosso M.N."/>
            <person name="Martin F."/>
        </authorList>
    </citation>
    <scope>NUCLEOTIDE SEQUENCE [LARGE SCALE GENOMIC DNA]</scope>
    <source>
        <strain evidence="3 4">CIRM-BRFM 2984</strain>
    </source>
</reference>
<accession>A0AAW0CBH6</accession>
<dbReference type="EMBL" id="JAWWNJ010000019">
    <property type="protein sequence ID" value="KAK7036227.1"/>
    <property type="molecule type" value="Genomic_DNA"/>
</dbReference>
<dbReference type="InterPro" id="IPR014720">
    <property type="entry name" value="dsRBD_dom"/>
</dbReference>
<comment type="caution">
    <text evidence="3">The sequence shown here is derived from an EMBL/GenBank/DDBJ whole genome shotgun (WGS) entry which is preliminary data.</text>
</comment>
<protein>
    <recommendedName>
        <fullName evidence="2">DRBM domain-containing protein</fullName>
    </recommendedName>
</protein>
<dbReference type="Proteomes" id="UP001362999">
    <property type="component" value="Unassembled WGS sequence"/>
</dbReference>
<dbReference type="AlphaFoldDB" id="A0AAW0CBH6"/>
<proteinExistence type="predicted"/>
<dbReference type="Pfam" id="PF00035">
    <property type="entry name" value="dsrm"/>
    <property type="match status" value="1"/>
</dbReference>
<keyword evidence="4" id="KW-1185">Reference proteome</keyword>
<organism evidence="3 4">
    <name type="scientific">Favolaschia claudopus</name>
    <dbReference type="NCBI Taxonomy" id="2862362"/>
    <lineage>
        <taxon>Eukaryota</taxon>
        <taxon>Fungi</taxon>
        <taxon>Dikarya</taxon>
        <taxon>Basidiomycota</taxon>
        <taxon>Agaricomycotina</taxon>
        <taxon>Agaricomycetes</taxon>
        <taxon>Agaricomycetidae</taxon>
        <taxon>Agaricales</taxon>
        <taxon>Marasmiineae</taxon>
        <taxon>Mycenaceae</taxon>
        <taxon>Favolaschia</taxon>
    </lineage>
</organism>
<dbReference type="GO" id="GO:0003723">
    <property type="term" value="F:RNA binding"/>
    <property type="evidence" value="ECO:0007669"/>
    <property type="project" value="UniProtKB-UniRule"/>
</dbReference>
<dbReference type="SMART" id="SM00358">
    <property type="entry name" value="DSRM"/>
    <property type="match status" value="1"/>
</dbReference>
<evidence type="ECO:0000313" key="3">
    <source>
        <dbReference type="EMBL" id="KAK7036227.1"/>
    </source>
</evidence>
<evidence type="ECO:0000256" key="1">
    <source>
        <dbReference type="PROSITE-ProRule" id="PRU00266"/>
    </source>
</evidence>
<sequence length="76" mass="8349">MSNAVTRLNNYFQSRQATHSVSWSEQLSGPKHQRKWTMQVKAFGELLGTGTADTKSVAKEKAAEEALVALGIIQSE</sequence>
<evidence type="ECO:0000259" key="2">
    <source>
        <dbReference type="PROSITE" id="PS50137"/>
    </source>
</evidence>
<name>A0AAW0CBH6_9AGAR</name>
<dbReference type="PROSITE" id="PS50137">
    <property type="entry name" value="DS_RBD"/>
    <property type="match status" value="1"/>
</dbReference>
<dbReference type="Gene3D" id="3.30.160.20">
    <property type="match status" value="1"/>
</dbReference>
<evidence type="ECO:0000313" key="4">
    <source>
        <dbReference type="Proteomes" id="UP001362999"/>
    </source>
</evidence>
<feature type="domain" description="DRBM" evidence="2">
    <location>
        <begin position="3"/>
        <end position="72"/>
    </location>
</feature>